<reference evidence="3" key="1">
    <citation type="journal article" date="2019" name="Int. J. Syst. Evol. Microbiol.">
        <title>The Global Catalogue of Microorganisms (GCM) 10K type strain sequencing project: providing services to taxonomists for standard genome sequencing and annotation.</title>
        <authorList>
            <consortium name="The Broad Institute Genomics Platform"/>
            <consortium name="The Broad Institute Genome Sequencing Center for Infectious Disease"/>
            <person name="Wu L."/>
            <person name="Ma J."/>
        </authorList>
    </citation>
    <scope>NUCLEOTIDE SEQUENCE [LARGE SCALE GENOMIC DNA]</scope>
    <source>
        <strain evidence="3">CCUG 70865</strain>
    </source>
</reference>
<dbReference type="Proteomes" id="UP001597138">
    <property type="component" value="Unassembled WGS sequence"/>
</dbReference>
<keyword evidence="3" id="KW-1185">Reference proteome</keyword>
<feature type="compositionally biased region" description="Polar residues" evidence="1">
    <location>
        <begin position="62"/>
        <end position="83"/>
    </location>
</feature>
<evidence type="ECO:0000313" key="2">
    <source>
        <dbReference type="EMBL" id="MFD1602442.1"/>
    </source>
</evidence>
<gene>
    <name evidence="2" type="ORF">ACFSC2_06775</name>
</gene>
<comment type="caution">
    <text evidence="2">The sequence shown here is derived from an EMBL/GenBank/DDBJ whole genome shotgun (WGS) entry which is preliminary data.</text>
</comment>
<dbReference type="RefSeq" id="WP_379817077.1">
    <property type="nucleotide sequence ID" value="NZ_JBHUDZ010000007.1"/>
</dbReference>
<protein>
    <recommendedName>
        <fullName evidence="4">Lipoprotein</fullName>
    </recommendedName>
</protein>
<proteinExistence type="predicted"/>
<evidence type="ECO:0000256" key="1">
    <source>
        <dbReference type="SAM" id="MobiDB-lite"/>
    </source>
</evidence>
<organism evidence="2 3">
    <name type="scientific">Flavobacterium artemisiae</name>
    <dbReference type="NCBI Taxonomy" id="2126556"/>
    <lineage>
        <taxon>Bacteria</taxon>
        <taxon>Pseudomonadati</taxon>
        <taxon>Bacteroidota</taxon>
        <taxon>Flavobacteriia</taxon>
        <taxon>Flavobacteriales</taxon>
        <taxon>Flavobacteriaceae</taxon>
        <taxon>Flavobacterium</taxon>
    </lineage>
</organism>
<dbReference type="EMBL" id="JBHUDZ010000007">
    <property type="protein sequence ID" value="MFD1602442.1"/>
    <property type="molecule type" value="Genomic_DNA"/>
</dbReference>
<evidence type="ECO:0000313" key="3">
    <source>
        <dbReference type="Proteomes" id="UP001597138"/>
    </source>
</evidence>
<accession>A0ABW4HBF1</accession>
<sequence length="143" mass="14633">MKNQIKLTVILGIILTCFLFSCKKQDGYSDEVYNNPNSENAAAETPNDTASTTNSSAVTNDQTAGTQSTNNHSAGSGDANSGGEQSGPITGAESTAGNDETKGTGTGSGPGHSANDGASYTPSSDPKQNGNKDTIKKSIKRKK</sequence>
<evidence type="ECO:0008006" key="4">
    <source>
        <dbReference type="Google" id="ProtNLM"/>
    </source>
</evidence>
<name>A0ABW4HBF1_9FLAO</name>
<dbReference type="PROSITE" id="PS51257">
    <property type="entry name" value="PROKAR_LIPOPROTEIN"/>
    <property type="match status" value="1"/>
</dbReference>
<feature type="compositionally biased region" description="Low complexity" evidence="1">
    <location>
        <begin position="45"/>
        <end position="61"/>
    </location>
</feature>
<feature type="compositionally biased region" description="Polar residues" evidence="1">
    <location>
        <begin position="116"/>
        <end position="131"/>
    </location>
</feature>
<feature type="region of interest" description="Disordered" evidence="1">
    <location>
        <begin position="30"/>
        <end position="143"/>
    </location>
</feature>